<gene>
    <name evidence="3" type="ORF">SAMN02745220_00097</name>
</gene>
<evidence type="ECO:0000259" key="2">
    <source>
        <dbReference type="SMART" id="SM01204"/>
    </source>
</evidence>
<evidence type="ECO:0000313" key="3">
    <source>
        <dbReference type="EMBL" id="SHO42693.1"/>
    </source>
</evidence>
<dbReference type="STRING" id="1121416.SAMN02745220_00097"/>
<accession>A0A1M7XVM0</accession>
<dbReference type="SMART" id="SM01204">
    <property type="entry name" value="FIST_C"/>
    <property type="match status" value="1"/>
</dbReference>
<evidence type="ECO:0000313" key="4">
    <source>
        <dbReference type="Proteomes" id="UP000184603"/>
    </source>
</evidence>
<dbReference type="EMBL" id="FRFE01000001">
    <property type="protein sequence ID" value="SHO42693.1"/>
    <property type="molecule type" value="Genomic_DNA"/>
</dbReference>
<dbReference type="Pfam" id="PF08495">
    <property type="entry name" value="FIST"/>
    <property type="match status" value="1"/>
</dbReference>
<protein>
    <submittedName>
        <fullName evidence="3">Uncharacterized conserved protein, contains FIST_N domain</fullName>
    </submittedName>
</protein>
<reference evidence="3 4" key="1">
    <citation type="submission" date="2016-12" db="EMBL/GenBank/DDBJ databases">
        <authorList>
            <person name="Song W.-J."/>
            <person name="Kurnit D.M."/>
        </authorList>
    </citation>
    <scope>NUCLEOTIDE SEQUENCE [LARGE SCALE GENOMIC DNA]</scope>
    <source>
        <strain evidence="3 4">DSM 18488</strain>
    </source>
</reference>
<dbReference type="RefSeq" id="WP_073611478.1">
    <property type="nucleotide sequence ID" value="NZ_FRFE01000001.1"/>
</dbReference>
<organism evidence="3 4">
    <name type="scientific">Desulfopila aestuarii DSM 18488</name>
    <dbReference type="NCBI Taxonomy" id="1121416"/>
    <lineage>
        <taxon>Bacteria</taxon>
        <taxon>Pseudomonadati</taxon>
        <taxon>Thermodesulfobacteriota</taxon>
        <taxon>Desulfobulbia</taxon>
        <taxon>Desulfobulbales</taxon>
        <taxon>Desulfocapsaceae</taxon>
        <taxon>Desulfopila</taxon>
    </lineage>
</organism>
<evidence type="ECO:0000259" key="1">
    <source>
        <dbReference type="SMART" id="SM00897"/>
    </source>
</evidence>
<dbReference type="PANTHER" id="PTHR40252:SF2">
    <property type="entry name" value="BLR0328 PROTEIN"/>
    <property type="match status" value="1"/>
</dbReference>
<sequence>MKAFSAVSTETDSFEAGREVTRQVMKQVVDRPGMLWVFADIGYDQQQLLEGISSVAAGIPLIGCTTDGEISSSGLSEKSVVVLALTADTTQFHTAVTTSLSEDSYLAGVKIGEAFQHVNPRYLQIFSDGLTGNAMKIVEGIHSVLGKDVIIAGGTSGDRGFFSQTNQYHNGAVYTDSVVAVGITGDLSFSTGIGCGWFPVGTPKCVTKSEDNVVYELDGQPALQVYEKFLGKYASQLPAVGVEYPLGLLEPGEEEDEDYFLCRATMGVDRKANSIIFAGDVPQGAQVKMTMGNEDDVIGAARKAAEDAVTDWKKKYPDISPKVIFIYSCMARKIVLGSRIGEEIAEIRQIAGYEVPLIGFYTYGEYAPAGRQKQSCFLNETVTLTLLG</sequence>
<dbReference type="Pfam" id="PF10442">
    <property type="entry name" value="FIST_C"/>
    <property type="match status" value="1"/>
</dbReference>
<dbReference type="AlphaFoldDB" id="A0A1M7XVM0"/>
<dbReference type="PANTHER" id="PTHR40252">
    <property type="entry name" value="BLR0328 PROTEIN"/>
    <property type="match status" value="1"/>
</dbReference>
<dbReference type="InterPro" id="IPR019494">
    <property type="entry name" value="FIST_C"/>
</dbReference>
<dbReference type="SMART" id="SM00897">
    <property type="entry name" value="FIST"/>
    <property type="match status" value="1"/>
</dbReference>
<dbReference type="OrthoDB" id="343514at2"/>
<dbReference type="Proteomes" id="UP000184603">
    <property type="component" value="Unassembled WGS sequence"/>
</dbReference>
<proteinExistence type="predicted"/>
<feature type="domain" description="FIST C-domain" evidence="2">
    <location>
        <begin position="222"/>
        <end position="369"/>
    </location>
</feature>
<dbReference type="InterPro" id="IPR013702">
    <property type="entry name" value="FIST_domain_N"/>
</dbReference>
<keyword evidence="4" id="KW-1185">Reference proteome</keyword>
<name>A0A1M7XVM0_9BACT</name>
<feature type="domain" description="FIST" evidence="1">
    <location>
        <begin position="31"/>
        <end position="221"/>
    </location>
</feature>